<keyword evidence="2" id="KW-1185">Reference proteome</keyword>
<comment type="caution">
    <text evidence="1">The sequence shown here is derived from an EMBL/GenBank/DDBJ whole genome shotgun (WGS) entry which is preliminary data.</text>
</comment>
<evidence type="ECO:0000313" key="2">
    <source>
        <dbReference type="Proteomes" id="UP000596742"/>
    </source>
</evidence>
<sequence>MGGTVRKMEVRTDTQPCNTSLLRVVEYNKVDKLVTDGRKNSMANHAFVDNNDKDDICDVPLMMFLLKYVGKFQILDYELPGQSDTTIDADLTRINYYTQFIVENQTRSLDTTAMNDIWYTVTEVSYFRHN</sequence>
<evidence type="ECO:0000313" key="1">
    <source>
        <dbReference type="EMBL" id="VDI34588.1"/>
    </source>
</evidence>
<gene>
    <name evidence="1" type="ORF">MGAL_10B033564</name>
</gene>
<organism evidence="1 2">
    <name type="scientific">Mytilus galloprovincialis</name>
    <name type="common">Mediterranean mussel</name>
    <dbReference type="NCBI Taxonomy" id="29158"/>
    <lineage>
        <taxon>Eukaryota</taxon>
        <taxon>Metazoa</taxon>
        <taxon>Spiralia</taxon>
        <taxon>Lophotrochozoa</taxon>
        <taxon>Mollusca</taxon>
        <taxon>Bivalvia</taxon>
        <taxon>Autobranchia</taxon>
        <taxon>Pteriomorphia</taxon>
        <taxon>Mytilida</taxon>
        <taxon>Mytiloidea</taxon>
        <taxon>Mytilidae</taxon>
        <taxon>Mytilinae</taxon>
        <taxon>Mytilus</taxon>
    </lineage>
</organism>
<dbReference type="Proteomes" id="UP000596742">
    <property type="component" value="Unassembled WGS sequence"/>
</dbReference>
<dbReference type="OrthoDB" id="6210608at2759"/>
<reference evidence="1" key="1">
    <citation type="submission" date="2018-11" db="EMBL/GenBank/DDBJ databases">
        <authorList>
            <person name="Alioto T."/>
            <person name="Alioto T."/>
        </authorList>
    </citation>
    <scope>NUCLEOTIDE SEQUENCE</scope>
</reference>
<proteinExistence type="predicted"/>
<protein>
    <submittedName>
        <fullName evidence="1">Uncharacterized protein</fullName>
    </submittedName>
</protein>
<dbReference type="EMBL" id="UYJE01005163">
    <property type="protein sequence ID" value="VDI34588.1"/>
    <property type="molecule type" value="Genomic_DNA"/>
</dbReference>
<dbReference type="AlphaFoldDB" id="A0A8B6EJQ2"/>
<accession>A0A8B6EJQ2</accession>
<name>A0A8B6EJQ2_MYTGA</name>